<keyword evidence="5" id="KW-1185">Reference proteome</keyword>
<dbReference type="EMBL" id="BMOE01000013">
    <property type="protein sequence ID" value="GGJ84585.1"/>
    <property type="molecule type" value="Genomic_DNA"/>
</dbReference>
<dbReference type="AlphaFoldDB" id="A0A917UTS3"/>
<dbReference type="PIRSF" id="PIRSF009467">
    <property type="entry name" value="Ureas_acces_UreF"/>
    <property type="match status" value="1"/>
</dbReference>
<proteinExistence type="inferred from homology"/>
<name>A0A917UTS3_9DEIO</name>
<dbReference type="Proteomes" id="UP000635726">
    <property type="component" value="Unassembled WGS sequence"/>
</dbReference>
<evidence type="ECO:0000313" key="4">
    <source>
        <dbReference type="EMBL" id="GGJ84585.1"/>
    </source>
</evidence>
<dbReference type="HAMAP" id="MF_01385">
    <property type="entry name" value="UreF"/>
    <property type="match status" value="1"/>
</dbReference>
<protein>
    <recommendedName>
        <fullName evidence="3">Urease accessory protein UreF</fullName>
    </recommendedName>
</protein>
<dbReference type="PANTHER" id="PTHR33620">
    <property type="entry name" value="UREASE ACCESSORY PROTEIN F"/>
    <property type="match status" value="1"/>
</dbReference>
<dbReference type="Gene3D" id="1.10.4190.10">
    <property type="entry name" value="Urease accessory protein UreF"/>
    <property type="match status" value="1"/>
</dbReference>
<keyword evidence="3" id="KW-0963">Cytoplasm</keyword>
<dbReference type="InterPro" id="IPR002639">
    <property type="entry name" value="UreF"/>
</dbReference>
<dbReference type="PANTHER" id="PTHR33620:SF1">
    <property type="entry name" value="UREASE ACCESSORY PROTEIN F"/>
    <property type="match status" value="1"/>
</dbReference>
<evidence type="ECO:0000256" key="3">
    <source>
        <dbReference type="HAMAP-Rule" id="MF_01385"/>
    </source>
</evidence>
<dbReference type="InterPro" id="IPR038277">
    <property type="entry name" value="UreF_sf"/>
</dbReference>
<dbReference type="GO" id="GO:0016151">
    <property type="term" value="F:nickel cation binding"/>
    <property type="evidence" value="ECO:0007669"/>
    <property type="project" value="UniProtKB-UniRule"/>
</dbReference>
<dbReference type="GO" id="GO:0005737">
    <property type="term" value="C:cytoplasm"/>
    <property type="evidence" value="ECO:0007669"/>
    <property type="project" value="UniProtKB-SubCell"/>
</dbReference>
<accession>A0A917UTS3</accession>
<reference evidence="4" key="1">
    <citation type="journal article" date="2014" name="Int. J. Syst. Evol. Microbiol.">
        <title>Complete genome sequence of Corynebacterium casei LMG S-19264T (=DSM 44701T), isolated from a smear-ripened cheese.</title>
        <authorList>
            <consortium name="US DOE Joint Genome Institute (JGI-PGF)"/>
            <person name="Walter F."/>
            <person name="Albersmeier A."/>
            <person name="Kalinowski J."/>
            <person name="Ruckert C."/>
        </authorList>
    </citation>
    <scope>NUCLEOTIDE SEQUENCE</scope>
    <source>
        <strain evidence="4">JCM 14371</strain>
    </source>
</reference>
<dbReference type="Pfam" id="PF01730">
    <property type="entry name" value="UreF"/>
    <property type="match status" value="1"/>
</dbReference>
<evidence type="ECO:0000313" key="5">
    <source>
        <dbReference type="Proteomes" id="UP000635726"/>
    </source>
</evidence>
<comment type="subcellular location">
    <subcellularLocation>
        <location evidence="3">Cytoplasm</location>
    </subcellularLocation>
</comment>
<keyword evidence="1 3" id="KW-0996">Nickel insertion</keyword>
<comment type="subunit">
    <text evidence="3">UreD, UreF and UreG form a complex that acts as a GTP-hydrolysis-dependent molecular chaperone, activating the urease apoprotein by helping to assemble the nickel containing metallocenter of UreC. The UreE protein probably delivers the nickel.</text>
</comment>
<comment type="function">
    <text evidence="3">Required for maturation of urease via the functional incorporation of the urease nickel metallocenter.</text>
</comment>
<evidence type="ECO:0000256" key="2">
    <source>
        <dbReference type="ARBA" id="ARBA00023186"/>
    </source>
</evidence>
<comment type="similarity">
    <text evidence="3">Belongs to the UreF family.</text>
</comment>
<organism evidence="4 5">
    <name type="scientific">Deinococcus aquiradiocola</name>
    <dbReference type="NCBI Taxonomy" id="393059"/>
    <lineage>
        <taxon>Bacteria</taxon>
        <taxon>Thermotogati</taxon>
        <taxon>Deinococcota</taxon>
        <taxon>Deinococci</taxon>
        <taxon>Deinococcales</taxon>
        <taxon>Deinococcaceae</taxon>
        <taxon>Deinococcus</taxon>
    </lineage>
</organism>
<evidence type="ECO:0000256" key="1">
    <source>
        <dbReference type="ARBA" id="ARBA00022988"/>
    </source>
</evidence>
<keyword evidence="2 3" id="KW-0143">Chaperone</keyword>
<sequence>MTTLALLRLLQLADSAFPAGAYAFSDGLETLVVRGEVRDAGDLRAFLHGQLVQGWGRCDPGACALAWAVTDDAGAGGAAHPGLERLDALLDLLKPVASTRNASARVGVNVMRAAGRLWPQLVPGPGGRAVGARHHATAFGLVARQLGATQEDAVAAFVSGWLLGRAVSATRLMRLGGMDAQRAVSDLDGAALACVRAALTVTPDDLGGFAPTLDVAACEQASLDVRLFQS</sequence>
<gene>
    <name evidence="3 4" type="primary">ureF</name>
    <name evidence="4" type="ORF">GCM10008939_30610</name>
</gene>
<dbReference type="RefSeq" id="WP_188964178.1">
    <property type="nucleotide sequence ID" value="NZ_BMOE01000013.1"/>
</dbReference>
<comment type="caution">
    <text evidence="4">The sequence shown here is derived from an EMBL/GenBank/DDBJ whole genome shotgun (WGS) entry which is preliminary data.</text>
</comment>
<reference evidence="4" key="2">
    <citation type="submission" date="2020-09" db="EMBL/GenBank/DDBJ databases">
        <authorList>
            <person name="Sun Q."/>
            <person name="Ohkuma M."/>
        </authorList>
    </citation>
    <scope>NUCLEOTIDE SEQUENCE</scope>
    <source>
        <strain evidence="4">JCM 14371</strain>
    </source>
</reference>